<evidence type="ECO:0000256" key="5">
    <source>
        <dbReference type="ARBA" id="ARBA00023136"/>
    </source>
</evidence>
<evidence type="ECO:0000256" key="1">
    <source>
        <dbReference type="ARBA" id="ARBA00004141"/>
    </source>
</evidence>
<comment type="subcellular location">
    <subcellularLocation>
        <location evidence="1">Membrane</location>
        <topology evidence="1">Multi-pass membrane protein</topology>
    </subcellularLocation>
</comment>
<dbReference type="InterPro" id="IPR027359">
    <property type="entry name" value="Volt_channel_dom_sf"/>
</dbReference>
<dbReference type="GO" id="GO:0005509">
    <property type="term" value="F:calcium ion binding"/>
    <property type="evidence" value="ECO:0007669"/>
    <property type="project" value="InterPro"/>
</dbReference>
<dbReference type="InterPro" id="IPR005821">
    <property type="entry name" value="Ion_trans_dom"/>
</dbReference>
<dbReference type="Pfam" id="PF00520">
    <property type="entry name" value="Ion_trans"/>
    <property type="match status" value="1"/>
</dbReference>
<feature type="domain" description="EF-hand" evidence="8">
    <location>
        <begin position="444"/>
        <end position="479"/>
    </location>
</feature>
<keyword evidence="3" id="KW-0106">Calcium</keyword>
<dbReference type="Gene3D" id="1.10.238.10">
    <property type="entry name" value="EF-hand"/>
    <property type="match status" value="1"/>
</dbReference>
<dbReference type="GO" id="GO:0005248">
    <property type="term" value="F:voltage-gated sodium channel activity"/>
    <property type="evidence" value="ECO:0007669"/>
    <property type="project" value="TreeGrafter"/>
</dbReference>
<evidence type="ECO:0000256" key="4">
    <source>
        <dbReference type="ARBA" id="ARBA00022989"/>
    </source>
</evidence>
<feature type="transmembrane region" description="Helical" evidence="7">
    <location>
        <begin position="278"/>
        <end position="301"/>
    </location>
</feature>
<dbReference type="AlphaFoldDB" id="A0A813FB88"/>
<dbReference type="OrthoDB" id="439009at2759"/>
<feature type="compositionally biased region" description="Polar residues" evidence="6">
    <location>
        <begin position="106"/>
        <end position="117"/>
    </location>
</feature>
<dbReference type="InterPro" id="IPR043203">
    <property type="entry name" value="VGCC_Ca_Na"/>
</dbReference>
<feature type="region of interest" description="Disordered" evidence="6">
    <location>
        <begin position="97"/>
        <end position="124"/>
    </location>
</feature>
<feature type="transmembrane region" description="Helical" evidence="7">
    <location>
        <begin position="204"/>
        <end position="228"/>
    </location>
</feature>
<accession>A0A813FB88</accession>
<evidence type="ECO:0000256" key="3">
    <source>
        <dbReference type="ARBA" id="ARBA00022837"/>
    </source>
</evidence>
<evidence type="ECO:0000256" key="6">
    <source>
        <dbReference type="SAM" id="MobiDB-lite"/>
    </source>
</evidence>
<evidence type="ECO:0000256" key="2">
    <source>
        <dbReference type="ARBA" id="ARBA00022692"/>
    </source>
</evidence>
<dbReference type="PROSITE" id="PS00018">
    <property type="entry name" value="EF_HAND_1"/>
    <property type="match status" value="2"/>
</dbReference>
<keyword evidence="11" id="KW-1185">Reference proteome</keyword>
<dbReference type="InterPro" id="IPR018247">
    <property type="entry name" value="EF_Hand_1_Ca_BS"/>
</dbReference>
<dbReference type="Proteomes" id="UP000626109">
    <property type="component" value="Unassembled WGS sequence"/>
</dbReference>
<keyword evidence="4 7" id="KW-1133">Transmembrane helix</keyword>
<comment type="caution">
    <text evidence="9">The sequence shown here is derived from an EMBL/GenBank/DDBJ whole genome shotgun (WGS) entry which is preliminary data.</text>
</comment>
<sequence length="618" mass="69057">MARDGSVPPDESGVRPETSVAEVGIVDVGQLPGLEPLAEEDEPQHAPPVEVKTSPRSANPMSPRRSDGSQDPPTPRRRSMKELHLLLGVHGVLNDSKSQKELEKQASLTRSSSFGDTKSTREGKKGKQWSYSIGFSKTFVVVSGVAILLNIFWLGIMADALVRYEKGEIPSLLPYNIIASLFLVWFTFELIVRCVTLHSVGKGFWTEPVILFDIVVVLVPAIQIWILTPLGEEVMILQMISLLRLLRIIRAADIFQRATMFRPLYLAIKSVKFAMPKLIASTMLLAAFMFTAAVALTFLLGPSSTVHDTIPRLVAVRFASVGRTFLTLSEVLFGGMQWGPSLLEPMLGHNETRVAGIFLFVWAIFANLIGLSLFAAIFMQQIASTRNQLGAITEHEEMHICKSLLDLVLESFSDMDEDDNGCLSWEEFSRGILRHEGIMRDLGVGFTEAKGLFAKLDVDKSGLVSIQEFVVGLQSFLLHKPLEVLIIEHTQGKAQKELTAHHKRVSEDTARLLKYIEHQSEKLDQASLGVERLPEDVRRTLVQKFSQVDDPDISASPRDDSWQEVTTRQLTLRGMSPRSQSSSNWRQEGCASFRSSWLRALDTQGRDRIRRQLRTVDL</sequence>
<evidence type="ECO:0000313" key="9">
    <source>
        <dbReference type="EMBL" id="CAE8610064.1"/>
    </source>
</evidence>
<evidence type="ECO:0000313" key="10">
    <source>
        <dbReference type="EMBL" id="CAE8633941.1"/>
    </source>
</evidence>
<dbReference type="Gene3D" id="1.10.287.70">
    <property type="match status" value="1"/>
</dbReference>
<gene>
    <name evidence="9" type="ORF">PGLA1383_LOCUS27892</name>
    <name evidence="10" type="ORF">PGLA2088_LOCUS1411</name>
</gene>
<dbReference type="CDD" id="cd00051">
    <property type="entry name" value="EFh"/>
    <property type="match status" value="1"/>
</dbReference>
<organism evidence="9 11">
    <name type="scientific">Polarella glacialis</name>
    <name type="common">Dinoflagellate</name>
    <dbReference type="NCBI Taxonomy" id="89957"/>
    <lineage>
        <taxon>Eukaryota</taxon>
        <taxon>Sar</taxon>
        <taxon>Alveolata</taxon>
        <taxon>Dinophyceae</taxon>
        <taxon>Suessiales</taxon>
        <taxon>Suessiaceae</taxon>
        <taxon>Polarella</taxon>
    </lineage>
</organism>
<dbReference type="SUPFAM" id="SSF47473">
    <property type="entry name" value="EF-hand"/>
    <property type="match status" value="1"/>
</dbReference>
<feature type="transmembrane region" description="Helical" evidence="7">
    <location>
        <begin position="354"/>
        <end position="379"/>
    </location>
</feature>
<dbReference type="EMBL" id="CAJNNW010001090">
    <property type="protein sequence ID" value="CAE8633941.1"/>
    <property type="molecule type" value="Genomic_DNA"/>
</dbReference>
<evidence type="ECO:0000259" key="8">
    <source>
        <dbReference type="PROSITE" id="PS50222"/>
    </source>
</evidence>
<keyword evidence="5 7" id="KW-0472">Membrane</keyword>
<feature type="transmembrane region" description="Helical" evidence="7">
    <location>
        <begin position="129"/>
        <end position="153"/>
    </location>
</feature>
<dbReference type="SUPFAM" id="SSF81324">
    <property type="entry name" value="Voltage-gated potassium channels"/>
    <property type="match status" value="1"/>
</dbReference>
<dbReference type="EMBL" id="CAJNNV010024513">
    <property type="protein sequence ID" value="CAE8610064.1"/>
    <property type="molecule type" value="Genomic_DNA"/>
</dbReference>
<evidence type="ECO:0000313" key="11">
    <source>
        <dbReference type="Proteomes" id="UP000654075"/>
    </source>
</evidence>
<feature type="region of interest" description="Disordered" evidence="6">
    <location>
        <begin position="1"/>
        <end position="77"/>
    </location>
</feature>
<dbReference type="Pfam" id="PF13499">
    <property type="entry name" value="EF-hand_7"/>
    <property type="match status" value="1"/>
</dbReference>
<proteinExistence type="predicted"/>
<evidence type="ECO:0000256" key="7">
    <source>
        <dbReference type="SAM" id="Phobius"/>
    </source>
</evidence>
<feature type="transmembrane region" description="Helical" evidence="7">
    <location>
        <begin position="173"/>
        <end position="192"/>
    </location>
</feature>
<reference evidence="9" key="1">
    <citation type="submission" date="2021-02" db="EMBL/GenBank/DDBJ databases">
        <authorList>
            <person name="Dougan E. K."/>
            <person name="Rhodes N."/>
            <person name="Thang M."/>
            <person name="Chan C."/>
        </authorList>
    </citation>
    <scope>NUCLEOTIDE SEQUENCE</scope>
</reference>
<dbReference type="GO" id="GO:0001518">
    <property type="term" value="C:voltage-gated sodium channel complex"/>
    <property type="evidence" value="ECO:0007669"/>
    <property type="project" value="TreeGrafter"/>
</dbReference>
<dbReference type="Gene3D" id="1.20.120.350">
    <property type="entry name" value="Voltage-gated potassium channels. Chain C"/>
    <property type="match status" value="1"/>
</dbReference>
<dbReference type="PANTHER" id="PTHR10037:SF62">
    <property type="entry name" value="SODIUM CHANNEL PROTEIN 60E"/>
    <property type="match status" value="1"/>
</dbReference>
<feature type="transmembrane region" description="Helical" evidence="7">
    <location>
        <begin position="313"/>
        <end position="333"/>
    </location>
</feature>
<dbReference type="InterPro" id="IPR002048">
    <property type="entry name" value="EF_hand_dom"/>
</dbReference>
<protein>
    <recommendedName>
        <fullName evidence="8">EF-hand domain-containing protein</fullName>
    </recommendedName>
</protein>
<feature type="domain" description="EF-hand" evidence="8">
    <location>
        <begin position="403"/>
        <end position="438"/>
    </location>
</feature>
<dbReference type="InterPro" id="IPR011992">
    <property type="entry name" value="EF-hand-dom_pair"/>
</dbReference>
<dbReference type="SMART" id="SM00054">
    <property type="entry name" value="EFh"/>
    <property type="match status" value="2"/>
</dbReference>
<keyword evidence="2 7" id="KW-0812">Transmembrane</keyword>
<dbReference type="PROSITE" id="PS50222">
    <property type="entry name" value="EF_HAND_2"/>
    <property type="match status" value="2"/>
</dbReference>
<name>A0A813FB88_POLGL</name>
<dbReference type="PANTHER" id="PTHR10037">
    <property type="entry name" value="VOLTAGE-GATED CATION CHANNEL CALCIUM AND SODIUM"/>
    <property type="match status" value="1"/>
</dbReference>
<dbReference type="Proteomes" id="UP000654075">
    <property type="component" value="Unassembled WGS sequence"/>
</dbReference>